<organism evidence="2">
    <name type="scientific">Thermosporothrix sp. COM3</name>
    <dbReference type="NCBI Taxonomy" id="2490863"/>
    <lineage>
        <taxon>Bacteria</taxon>
        <taxon>Bacillati</taxon>
        <taxon>Chloroflexota</taxon>
        <taxon>Ktedonobacteria</taxon>
        <taxon>Ktedonobacterales</taxon>
        <taxon>Thermosporotrichaceae</taxon>
        <taxon>Thermosporothrix</taxon>
    </lineage>
</organism>
<dbReference type="AlphaFoldDB" id="A0A455SMM5"/>
<evidence type="ECO:0000313" key="2">
    <source>
        <dbReference type="EMBL" id="BBH88172.1"/>
    </source>
</evidence>
<sequence length="252" mass="27585">MSIKLKTLEDRRTSALIMLTAKAAEGCHSCLEGYKRVAQNAGATEQEIRFALAAGMRARENVAQAQQADKTQQRDATAILLRGKEKEQFLQRATMHTGVLLLDRYFQSHGYIPVPEAQEVAYYVMGDKICTGAYIPYQLKGDEDRFAWIGYNVSQKGEDLVSVMADLSVLKALPDPTCVAAPEQCIQASYIVEEGQVIAGHACDTNCFWNNLWPTCGGCLVGCLMSGPGWIPCTVTCCGGNATVWCFWCGCC</sequence>
<dbReference type="EMBL" id="AP019376">
    <property type="protein sequence ID" value="BBH88172.1"/>
    <property type="molecule type" value="Genomic_DNA"/>
</dbReference>
<proteinExistence type="predicted"/>
<reference evidence="2" key="1">
    <citation type="submission" date="2018-12" db="EMBL/GenBank/DDBJ databases">
        <title>Novel natural products biosynthetic potential of the class Ktedonobacteria.</title>
        <authorList>
            <person name="Zheng Y."/>
            <person name="Saitou A."/>
            <person name="Wang C.M."/>
            <person name="Toyoda A."/>
            <person name="Minakuchi Y."/>
            <person name="Sekiguchi Y."/>
            <person name="Ueda K."/>
            <person name="Takano H."/>
            <person name="Sakai Y."/>
            <person name="Yokota A."/>
            <person name="Yabe S."/>
        </authorList>
    </citation>
    <scope>NUCLEOTIDE SEQUENCE</scope>
    <source>
        <strain evidence="2">COM3</strain>
    </source>
</reference>
<feature type="domain" description="Carboxymuconolactone decarboxylase-like" evidence="1">
    <location>
        <begin position="10"/>
        <end position="54"/>
    </location>
</feature>
<dbReference type="InterPro" id="IPR029032">
    <property type="entry name" value="AhpD-like"/>
</dbReference>
<dbReference type="SUPFAM" id="SSF69118">
    <property type="entry name" value="AhpD-like"/>
    <property type="match status" value="1"/>
</dbReference>
<evidence type="ECO:0000259" key="1">
    <source>
        <dbReference type="Pfam" id="PF02627"/>
    </source>
</evidence>
<gene>
    <name evidence="2" type="ORF">KTC_29230</name>
</gene>
<dbReference type="GO" id="GO:0051920">
    <property type="term" value="F:peroxiredoxin activity"/>
    <property type="evidence" value="ECO:0007669"/>
    <property type="project" value="InterPro"/>
</dbReference>
<protein>
    <recommendedName>
        <fullName evidence="1">Carboxymuconolactone decarboxylase-like domain-containing protein</fullName>
    </recommendedName>
</protein>
<dbReference type="Gene3D" id="1.20.1290.10">
    <property type="entry name" value="AhpD-like"/>
    <property type="match status" value="1"/>
</dbReference>
<dbReference type="InterPro" id="IPR003779">
    <property type="entry name" value="CMD-like"/>
</dbReference>
<accession>A0A455SMM5</accession>
<dbReference type="Pfam" id="PF02627">
    <property type="entry name" value="CMD"/>
    <property type="match status" value="1"/>
</dbReference>
<name>A0A455SMM5_9CHLR</name>